<evidence type="ECO:0000313" key="1">
    <source>
        <dbReference type="Proteomes" id="UP000887565"/>
    </source>
</evidence>
<accession>A0A915J3S0</accession>
<dbReference type="Proteomes" id="UP000887565">
    <property type="component" value="Unplaced"/>
</dbReference>
<reference evidence="2" key="1">
    <citation type="submission" date="2022-11" db="UniProtKB">
        <authorList>
            <consortium name="WormBaseParasite"/>
        </authorList>
    </citation>
    <scope>IDENTIFICATION</scope>
</reference>
<protein>
    <submittedName>
        <fullName evidence="2">Uncharacterized protein</fullName>
    </submittedName>
</protein>
<dbReference type="WBParaSite" id="nRc.2.0.1.t20352-RA">
    <property type="protein sequence ID" value="nRc.2.0.1.t20352-RA"/>
    <property type="gene ID" value="nRc.2.0.1.g20352"/>
</dbReference>
<organism evidence="1 2">
    <name type="scientific">Romanomermis culicivorax</name>
    <name type="common">Nematode worm</name>
    <dbReference type="NCBI Taxonomy" id="13658"/>
    <lineage>
        <taxon>Eukaryota</taxon>
        <taxon>Metazoa</taxon>
        <taxon>Ecdysozoa</taxon>
        <taxon>Nematoda</taxon>
        <taxon>Enoplea</taxon>
        <taxon>Dorylaimia</taxon>
        <taxon>Mermithida</taxon>
        <taxon>Mermithoidea</taxon>
        <taxon>Mermithidae</taxon>
        <taxon>Romanomermis</taxon>
    </lineage>
</organism>
<name>A0A915J3S0_ROMCU</name>
<proteinExistence type="predicted"/>
<keyword evidence="1" id="KW-1185">Reference proteome</keyword>
<evidence type="ECO:0000313" key="2">
    <source>
        <dbReference type="WBParaSite" id="nRc.2.0.1.t20352-RA"/>
    </source>
</evidence>
<dbReference type="AlphaFoldDB" id="A0A915J3S0"/>
<sequence length="63" mass="7243">MKENRTCCSTTVGYEKGFYKKLTNPDNLEIENFNCENANLLLLFEADKRNFHLPQTSAPQKSS</sequence>